<comment type="caution">
    <text evidence="7">The sequence shown here is derived from an EMBL/GenBank/DDBJ whole genome shotgun (WGS) entry which is preliminary data.</text>
</comment>
<organism evidence="7 8">
    <name type="scientific">Punica granatum</name>
    <name type="common">Pomegranate</name>
    <dbReference type="NCBI Taxonomy" id="22663"/>
    <lineage>
        <taxon>Eukaryota</taxon>
        <taxon>Viridiplantae</taxon>
        <taxon>Streptophyta</taxon>
        <taxon>Embryophyta</taxon>
        <taxon>Tracheophyta</taxon>
        <taxon>Spermatophyta</taxon>
        <taxon>Magnoliopsida</taxon>
        <taxon>eudicotyledons</taxon>
        <taxon>Gunneridae</taxon>
        <taxon>Pentapetalae</taxon>
        <taxon>rosids</taxon>
        <taxon>malvids</taxon>
        <taxon>Myrtales</taxon>
        <taxon>Lythraceae</taxon>
        <taxon>Punica</taxon>
    </lineage>
</organism>
<feature type="compositionally biased region" description="Basic and acidic residues" evidence="5">
    <location>
        <begin position="88"/>
        <end position="106"/>
    </location>
</feature>
<evidence type="ECO:0000313" key="8">
    <source>
        <dbReference type="Proteomes" id="UP000233551"/>
    </source>
</evidence>
<keyword evidence="2" id="KW-0217">Developmental protein</keyword>
<keyword evidence="8" id="KW-1185">Reference proteome</keyword>
<dbReference type="AlphaFoldDB" id="A0A2I0JJ63"/>
<feature type="chain" id="PRO_5014187632" description="CLAVATA3/ESR (CLE)-related protein 12-like" evidence="6">
    <location>
        <begin position="29"/>
        <end position="117"/>
    </location>
</feature>
<feature type="region of interest" description="Disordered" evidence="5">
    <location>
        <begin position="74"/>
        <end position="117"/>
    </location>
</feature>
<gene>
    <name evidence="7" type="ORF">CRG98_023682</name>
</gene>
<dbReference type="PANTHER" id="PTHR34359:SF28">
    <property type="entry name" value="CLAVATA3_ESR (CLE)-RELATED PROTEIN 12"/>
    <property type="match status" value="1"/>
</dbReference>
<keyword evidence="6" id="KW-0732">Signal</keyword>
<accession>A0A2I0JJ63</accession>
<protein>
    <recommendedName>
        <fullName evidence="9">CLAVATA3/ESR (CLE)-related protein 12-like</fullName>
    </recommendedName>
</protein>
<keyword evidence="3" id="KW-0221">Differentiation</keyword>
<evidence type="ECO:0000256" key="4">
    <source>
        <dbReference type="ARBA" id="ARBA00023278"/>
    </source>
</evidence>
<dbReference type="EMBL" id="PGOL01001654">
    <property type="protein sequence ID" value="PKI55950.1"/>
    <property type="molecule type" value="Genomic_DNA"/>
</dbReference>
<name>A0A2I0JJ63_PUNGR</name>
<feature type="signal peptide" evidence="6">
    <location>
        <begin position="1"/>
        <end position="28"/>
    </location>
</feature>
<dbReference type="Proteomes" id="UP000233551">
    <property type="component" value="Unassembled WGS sequence"/>
</dbReference>
<evidence type="ECO:0000256" key="2">
    <source>
        <dbReference type="ARBA" id="ARBA00022473"/>
    </source>
</evidence>
<evidence type="ECO:0000256" key="6">
    <source>
        <dbReference type="SAM" id="SignalP"/>
    </source>
</evidence>
<proteinExistence type="inferred from homology"/>
<evidence type="ECO:0000256" key="5">
    <source>
        <dbReference type="SAM" id="MobiDB-lite"/>
    </source>
</evidence>
<evidence type="ECO:0000256" key="1">
    <source>
        <dbReference type="ARBA" id="ARBA00005416"/>
    </source>
</evidence>
<comment type="similarity">
    <text evidence="1">Belongs to the CLV3/ESR signal peptide family.</text>
</comment>
<evidence type="ECO:0008006" key="9">
    <source>
        <dbReference type="Google" id="ProtNLM"/>
    </source>
</evidence>
<dbReference type="InterPro" id="IPR039618">
    <property type="entry name" value="CLE9-13"/>
</dbReference>
<evidence type="ECO:0000256" key="3">
    <source>
        <dbReference type="ARBA" id="ARBA00022782"/>
    </source>
</evidence>
<reference evidence="7 8" key="1">
    <citation type="submission" date="2017-11" db="EMBL/GenBank/DDBJ databases">
        <title>De-novo sequencing of pomegranate (Punica granatum L.) genome.</title>
        <authorList>
            <person name="Akparov Z."/>
            <person name="Amiraslanov A."/>
            <person name="Hajiyeva S."/>
            <person name="Abbasov M."/>
            <person name="Kaur K."/>
            <person name="Hamwieh A."/>
            <person name="Solovyev V."/>
            <person name="Salamov A."/>
            <person name="Braich B."/>
            <person name="Kosarev P."/>
            <person name="Mahmoud A."/>
            <person name="Hajiyev E."/>
            <person name="Babayeva S."/>
            <person name="Izzatullayeva V."/>
            <person name="Mammadov A."/>
            <person name="Mammadov A."/>
            <person name="Sharifova S."/>
            <person name="Ojaghi J."/>
            <person name="Eynullazada K."/>
            <person name="Bayramov B."/>
            <person name="Abdulazimova A."/>
            <person name="Shahmuradov I."/>
        </authorList>
    </citation>
    <scope>NUCLEOTIDE SEQUENCE [LARGE SCALE GENOMIC DNA]</scope>
    <source>
        <strain evidence="8">cv. AG2017</strain>
        <tissue evidence="7">Leaf</tissue>
    </source>
</reference>
<sequence>MALKVSHLLFTLLWLSLLFLLFHQFHNAMPFFMNHNNQHIGTTTYPSSSLISRDQVSINRKVLTSKFDFAPFQKRHHRHQKNHMGGSSDERAKSEIDPRYGVEKRLVPTGPNPLHHR</sequence>
<dbReference type="PANTHER" id="PTHR34359">
    <property type="entry name" value="CLAVATA3/ESR (CLE)-RELATED PROTEIN 10"/>
    <property type="match status" value="1"/>
</dbReference>
<keyword evidence="4" id="KW-0379">Hydroxylation</keyword>
<dbReference type="GO" id="GO:0030154">
    <property type="term" value="P:cell differentiation"/>
    <property type="evidence" value="ECO:0007669"/>
    <property type="project" value="UniProtKB-KW"/>
</dbReference>
<evidence type="ECO:0000313" key="7">
    <source>
        <dbReference type="EMBL" id="PKI55950.1"/>
    </source>
</evidence>